<dbReference type="AlphaFoldDB" id="A0A2W5MT69"/>
<dbReference type="InterPro" id="IPR007922">
    <property type="entry name" value="DciA-like"/>
</dbReference>
<evidence type="ECO:0000256" key="1">
    <source>
        <dbReference type="ARBA" id="ARBA00004496"/>
    </source>
</evidence>
<dbReference type="InterPro" id="IPR020599">
    <property type="entry name" value="Transl_elong_fac_P/YeiP"/>
</dbReference>
<dbReference type="HAMAP" id="MF_00141">
    <property type="entry name" value="EF_P"/>
    <property type="match status" value="1"/>
</dbReference>
<evidence type="ECO:0000256" key="2">
    <source>
        <dbReference type="ARBA" id="ARBA00004815"/>
    </source>
</evidence>
<dbReference type="Gene3D" id="2.30.30.30">
    <property type="match status" value="1"/>
</dbReference>
<accession>A0A2W5MT69</accession>
<evidence type="ECO:0000259" key="10">
    <source>
        <dbReference type="SMART" id="SM01185"/>
    </source>
</evidence>
<dbReference type="FunFam" id="2.40.50.140:FF:000004">
    <property type="entry name" value="Elongation factor P"/>
    <property type="match status" value="1"/>
</dbReference>
<dbReference type="GO" id="GO:0005829">
    <property type="term" value="C:cytosol"/>
    <property type="evidence" value="ECO:0007669"/>
    <property type="project" value="UniProtKB-ARBA"/>
</dbReference>
<dbReference type="GO" id="GO:0043043">
    <property type="term" value="P:peptide biosynthetic process"/>
    <property type="evidence" value="ECO:0007669"/>
    <property type="project" value="InterPro"/>
</dbReference>
<dbReference type="InterPro" id="IPR001059">
    <property type="entry name" value="Transl_elong_P/YeiP_cen"/>
</dbReference>
<dbReference type="PANTHER" id="PTHR30053:SF14">
    <property type="entry name" value="TRANSLATION ELONGATION FACTOR KOW-LIKE DOMAIN-CONTAINING PROTEIN"/>
    <property type="match status" value="1"/>
</dbReference>
<dbReference type="Gene3D" id="2.40.50.140">
    <property type="entry name" value="Nucleic acid-binding proteins"/>
    <property type="match status" value="2"/>
</dbReference>
<comment type="caution">
    <text evidence="11">The sequence shown here is derived from an EMBL/GenBank/DDBJ whole genome shotgun (WGS) entry which is preliminary data.</text>
</comment>
<evidence type="ECO:0000256" key="3">
    <source>
        <dbReference type="ARBA" id="ARBA00009479"/>
    </source>
</evidence>
<feature type="domain" description="Elongation factor P C-terminal" evidence="9">
    <location>
        <begin position="266"/>
        <end position="321"/>
    </location>
</feature>
<comment type="function">
    <text evidence="7">Involved in peptide bond synthesis. Stimulates efficient translation and peptide-bond synthesis on native or reconstituted 70S ribosomes in vitro. Probably functions indirectly by altering the affinity of the ribosome for aminoacyl-tRNA, thus increasing their reactivity as acceptors for peptidyl transferase.</text>
</comment>
<dbReference type="NCBIfam" id="TIGR00038">
    <property type="entry name" value="efp"/>
    <property type="match status" value="1"/>
</dbReference>
<dbReference type="InterPro" id="IPR015365">
    <property type="entry name" value="Elong-fact-P_C"/>
</dbReference>
<evidence type="ECO:0000313" key="11">
    <source>
        <dbReference type="EMBL" id="PZQ43964.1"/>
    </source>
</evidence>
<evidence type="ECO:0000256" key="8">
    <source>
        <dbReference type="NCBIfam" id="TIGR00038"/>
    </source>
</evidence>
<dbReference type="SMART" id="SM00841">
    <property type="entry name" value="Elong-fact-P_C"/>
    <property type="match status" value="1"/>
</dbReference>
<dbReference type="SUPFAM" id="SSF50104">
    <property type="entry name" value="Translation proteins SH3-like domain"/>
    <property type="match status" value="1"/>
</dbReference>
<dbReference type="InterPro" id="IPR013185">
    <property type="entry name" value="Transl_elong_KOW-like"/>
</dbReference>
<evidence type="ECO:0000256" key="7">
    <source>
        <dbReference type="HAMAP-Rule" id="MF_00141"/>
    </source>
</evidence>
<protein>
    <recommendedName>
        <fullName evidence="7 8">Elongation factor P</fullName>
        <shortName evidence="7">EF-P</shortName>
    </recommendedName>
</protein>
<sequence>MMPAMKPVSRSVPGVLGKVFERKYIALGRIVTYWREIVGEDYAERAQPAKIHYRKAKTAKEKATATLEIAASSADCAVLVYQKDLILQRINQIFGDQWVTDIKFLHVERGRRRSRYKGNAHPHRSVYLTGKQTMKVTAITLRKGHVIDRDGDGRLWVVTGYDIMQPGKGASVIQVEMREIRQGNKDNVRYRTQEMVERVRLEQSEFSYLYNDGDQTYTFMDKTTFEQLEVKRDVIGDQAKWLQDGMEVTIETFEGEPLGIEIPPSVIVTVEEAEPVVKGQTASSSYKPAIVTGGVKVMVPPFIDVGTRIVVKTEDGAYSERAKD</sequence>
<evidence type="ECO:0000256" key="6">
    <source>
        <dbReference type="ARBA" id="ARBA00022917"/>
    </source>
</evidence>
<dbReference type="InterPro" id="IPR013852">
    <property type="entry name" value="Transl_elong_P/YeiP_CS"/>
</dbReference>
<dbReference type="InterPro" id="IPR008991">
    <property type="entry name" value="Translation_prot_SH3-like_sf"/>
</dbReference>
<dbReference type="UniPathway" id="UPA00345"/>
<comment type="subcellular location">
    <subcellularLocation>
        <location evidence="1 7">Cytoplasm</location>
    </subcellularLocation>
</comment>
<name>A0A2W5MT69_9BACT</name>
<gene>
    <name evidence="7 11" type="primary">efp</name>
    <name evidence="11" type="ORF">DI551_11070</name>
</gene>
<dbReference type="Pfam" id="PF01132">
    <property type="entry name" value="EFP"/>
    <property type="match status" value="1"/>
</dbReference>
<dbReference type="InterPro" id="IPR011768">
    <property type="entry name" value="Transl_elongation_fac_P"/>
</dbReference>
<feature type="domain" description="Translation elongation factor P/YeiP central" evidence="10">
    <location>
        <begin position="203"/>
        <end position="258"/>
    </location>
</feature>
<dbReference type="Proteomes" id="UP000249417">
    <property type="component" value="Unassembled WGS sequence"/>
</dbReference>
<reference evidence="11 12" key="1">
    <citation type="submission" date="2017-08" db="EMBL/GenBank/DDBJ databases">
        <title>Infants hospitalized years apart are colonized by the same room-sourced microbial strains.</title>
        <authorList>
            <person name="Brooks B."/>
            <person name="Olm M.R."/>
            <person name="Firek B.A."/>
            <person name="Baker R."/>
            <person name="Thomas B.C."/>
            <person name="Morowitz M.J."/>
            <person name="Banfield J.F."/>
        </authorList>
    </citation>
    <scope>NUCLEOTIDE SEQUENCE [LARGE SCALE GENOMIC DNA]</scope>
    <source>
        <strain evidence="11">S2_005_002_R2_29</strain>
    </source>
</reference>
<evidence type="ECO:0000256" key="4">
    <source>
        <dbReference type="ARBA" id="ARBA00022490"/>
    </source>
</evidence>
<evidence type="ECO:0000259" key="9">
    <source>
        <dbReference type="SMART" id="SM00841"/>
    </source>
</evidence>
<dbReference type="InterPro" id="IPR012340">
    <property type="entry name" value="NA-bd_OB-fold"/>
</dbReference>
<dbReference type="PANTHER" id="PTHR30053">
    <property type="entry name" value="ELONGATION FACTOR P"/>
    <property type="match status" value="1"/>
</dbReference>
<keyword evidence="4 7" id="KW-0963">Cytoplasm</keyword>
<evidence type="ECO:0000256" key="5">
    <source>
        <dbReference type="ARBA" id="ARBA00022768"/>
    </source>
</evidence>
<dbReference type="SUPFAM" id="SSF50249">
    <property type="entry name" value="Nucleic acid-binding proteins"/>
    <property type="match status" value="2"/>
</dbReference>
<organism evidence="11 12">
    <name type="scientific">Micavibrio aeruginosavorus</name>
    <dbReference type="NCBI Taxonomy" id="349221"/>
    <lineage>
        <taxon>Bacteria</taxon>
        <taxon>Pseudomonadati</taxon>
        <taxon>Bdellovibrionota</taxon>
        <taxon>Bdellovibrionia</taxon>
        <taxon>Bdellovibrionales</taxon>
        <taxon>Pseudobdellovibrionaceae</taxon>
        <taxon>Micavibrio</taxon>
    </lineage>
</organism>
<dbReference type="FunFam" id="2.40.50.140:FF:000009">
    <property type="entry name" value="Elongation factor P"/>
    <property type="match status" value="1"/>
</dbReference>
<dbReference type="CDD" id="cd05794">
    <property type="entry name" value="S1_EF-P_repeat_2"/>
    <property type="match status" value="1"/>
</dbReference>
<dbReference type="CDD" id="cd04470">
    <property type="entry name" value="S1_EF-P_repeat_1"/>
    <property type="match status" value="1"/>
</dbReference>
<dbReference type="Pfam" id="PF08207">
    <property type="entry name" value="EFP_N"/>
    <property type="match status" value="1"/>
</dbReference>
<comment type="similarity">
    <text evidence="3 7">Belongs to the elongation factor P family.</text>
</comment>
<dbReference type="SMART" id="SM01185">
    <property type="entry name" value="EFP"/>
    <property type="match status" value="1"/>
</dbReference>
<dbReference type="PROSITE" id="PS01275">
    <property type="entry name" value="EFP"/>
    <property type="match status" value="1"/>
</dbReference>
<comment type="pathway">
    <text evidence="2 7">Protein biosynthesis; polypeptide chain elongation.</text>
</comment>
<dbReference type="InterPro" id="IPR014722">
    <property type="entry name" value="Rib_uL2_dom2"/>
</dbReference>
<dbReference type="Pfam" id="PF09285">
    <property type="entry name" value="Elong-fact-P_C"/>
    <property type="match status" value="1"/>
</dbReference>
<dbReference type="EMBL" id="QFQB01000118">
    <property type="protein sequence ID" value="PZQ43964.1"/>
    <property type="molecule type" value="Genomic_DNA"/>
</dbReference>
<evidence type="ECO:0000313" key="12">
    <source>
        <dbReference type="Proteomes" id="UP000249417"/>
    </source>
</evidence>
<dbReference type="GO" id="GO:0003746">
    <property type="term" value="F:translation elongation factor activity"/>
    <property type="evidence" value="ECO:0007669"/>
    <property type="project" value="UniProtKB-UniRule"/>
</dbReference>
<keyword evidence="6 7" id="KW-0648">Protein biosynthesis</keyword>
<dbReference type="Pfam" id="PF05258">
    <property type="entry name" value="DciA"/>
    <property type="match status" value="1"/>
</dbReference>
<keyword evidence="5 7" id="KW-0251">Elongation factor</keyword>
<dbReference type="NCBIfam" id="NF001810">
    <property type="entry name" value="PRK00529.1"/>
    <property type="match status" value="1"/>
</dbReference>
<proteinExistence type="inferred from homology"/>